<dbReference type="Pfam" id="PF11611">
    <property type="entry name" value="DUF4352"/>
    <property type="match status" value="1"/>
</dbReference>
<protein>
    <recommendedName>
        <fullName evidence="4">DUF4352 domain-containing protein</fullName>
    </recommendedName>
</protein>
<evidence type="ECO:0000256" key="2">
    <source>
        <dbReference type="SAM" id="MobiDB-lite"/>
    </source>
</evidence>
<dbReference type="Gene3D" id="2.60.40.1240">
    <property type="match status" value="1"/>
</dbReference>
<evidence type="ECO:0000313" key="6">
    <source>
        <dbReference type="Proteomes" id="UP000199597"/>
    </source>
</evidence>
<keyword evidence="6" id="KW-1185">Reference proteome</keyword>
<feature type="transmembrane region" description="Helical" evidence="3">
    <location>
        <begin position="20"/>
        <end position="39"/>
    </location>
</feature>
<feature type="transmembrane region" description="Helical" evidence="3">
    <location>
        <begin position="75"/>
        <end position="99"/>
    </location>
</feature>
<organism evidence="5 6">
    <name type="scientific">Brevibacterium siliguriense</name>
    <dbReference type="NCBI Taxonomy" id="1136497"/>
    <lineage>
        <taxon>Bacteria</taxon>
        <taxon>Bacillati</taxon>
        <taxon>Actinomycetota</taxon>
        <taxon>Actinomycetes</taxon>
        <taxon>Micrococcales</taxon>
        <taxon>Brevibacteriaceae</taxon>
        <taxon>Brevibacterium</taxon>
    </lineage>
</organism>
<proteinExistence type="predicted"/>
<name>A0A1H1LYG3_9MICO</name>
<gene>
    <name evidence="5" type="ORF">SAMN04489752_0284</name>
</gene>
<keyword evidence="3" id="KW-0472">Membrane</keyword>
<dbReference type="InterPro" id="IPR029050">
    <property type="entry name" value="Immunoprotect_excell_Ig-like"/>
</dbReference>
<dbReference type="RefSeq" id="WP_092009346.1">
    <property type="nucleotide sequence ID" value="NZ_LT629766.1"/>
</dbReference>
<evidence type="ECO:0000259" key="4">
    <source>
        <dbReference type="Pfam" id="PF11611"/>
    </source>
</evidence>
<evidence type="ECO:0000313" key="5">
    <source>
        <dbReference type="EMBL" id="SDR79573.1"/>
    </source>
</evidence>
<keyword evidence="3" id="KW-0812">Transmembrane</keyword>
<evidence type="ECO:0000256" key="3">
    <source>
        <dbReference type="SAM" id="Phobius"/>
    </source>
</evidence>
<dbReference type="AlphaFoldDB" id="A0A1H1LYG3"/>
<feature type="domain" description="DUF4352" evidence="4">
    <location>
        <begin position="175"/>
        <end position="248"/>
    </location>
</feature>
<dbReference type="InterPro" id="IPR029051">
    <property type="entry name" value="DUF4352"/>
</dbReference>
<accession>A0A1H1LYG3</accession>
<dbReference type="Proteomes" id="UP000199597">
    <property type="component" value="Chromosome I"/>
</dbReference>
<dbReference type="OrthoDB" id="4424606at2"/>
<feature type="compositionally biased region" description="Low complexity" evidence="2">
    <location>
        <begin position="109"/>
        <end position="121"/>
    </location>
</feature>
<evidence type="ECO:0000256" key="1">
    <source>
        <dbReference type="ARBA" id="ARBA00022729"/>
    </source>
</evidence>
<sequence length="260" mass="27584">MTYYQPVQYAQMRPQPKNGFGTTALVLGIIALVLAFIPFVSLFTAIPLGIVGGIFGILGVVRASRRVATNKVASIFGLVASILAILLALTSSIATGAFIGSLGSDQSDTQSAAQPAAQPAEDVQEMEPTTDQFPGQTEDDIVGKPGEEISTRGVKVTAEELRAVNDTFGAQLCSKVTIKNDGDSEVSYNAYDWKLQYPSGDMKDTTLSGEDPLHYGDIAPGGSADGNLCFDDTGEKGEYALISEDVFSLSSERAVWITKR</sequence>
<dbReference type="STRING" id="1136497.SAMN04489752_0284"/>
<feature type="transmembrane region" description="Helical" evidence="3">
    <location>
        <begin position="45"/>
        <end position="63"/>
    </location>
</feature>
<feature type="region of interest" description="Disordered" evidence="2">
    <location>
        <begin position="109"/>
        <end position="146"/>
    </location>
</feature>
<keyword evidence="1" id="KW-0732">Signal</keyword>
<dbReference type="EMBL" id="LT629766">
    <property type="protein sequence ID" value="SDR79573.1"/>
    <property type="molecule type" value="Genomic_DNA"/>
</dbReference>
<keyword evidence="3" id="KW-1133">Transmembrane helix</keyword>
<reference evidence="6" key="1">
    <citation type="submission" date="2016-10" db="EMBL/GenBank/DDBJ databases">
        <authorList>
            <person name="Varghese N."/>
            <person name="Submissions S."/>
        </authorList>
    </citation>
    <scope>NUCLEOTIDE SEQUENCE [LARGE SCALE GENOMIC DNA]</scope>
    <source>
        <strain evidence="6">DSM 23676</strain>
    </source>
</reference>